<feature type="chain" id="PRO_5043730200" description="G-box binding protein multifunctional mosaic region domain-containing protein" evidence="1">
    <location>
        <begin position="18"/>
        <end position="93"/>
    </location>
</feature>
<gene>
    <name evidence="3" type="ORF">LIER_32379</name>
</gene>
<evidence type="ECO:0000256" key="1">
    <source>
        <dbReference type="SAM" id="SignalP"/>
    </source>
</evidence>
<comment type="caution">
    <text evidence="3">The sequence shown here is derived from an EMBL/GenBank/DDBJ whole genome shotgun (WGS) entry which is preliminary data.</text>
</comment>
<feature type="domain" description="G-box binding protein multifunctional mosaic region" evidence="2">
    <location>
        <begin position="19"/>
        <end position="72"/>
    </location>
</feature>
<evidence type="ECO:0000313" key="4">
    <source>
        <dbReference type="Proteomes" id="UP001454036"/>
    </source>
</evidence>
<proteinExistence type="predicted"/>
<dbReference type="Proteomes" id="UP001454036">
    <property type="component" value="Unassembled WGS sequence"/>
</dbReference>
<protein>
    <recommendedName>
        <fullName evidence="2">G-box binding protein multifunctional mosaic region domain-containing protein</fullName>
    </recommendedName>
</protein>
<evidence type="ECO:0000313" key="3">
    <source>
        <dbReference type="EMBL" id="GAA0185091.1"/>
    </source>
</evidence>
<dbReference type="InterPro" id="IPR012900">
    <property type="entry name" value="MFMR"/>
</dbReference>
<reference evidence="3 4" key="1">
    <citation type="submission" date="2024-01" db="EMBL/GenBank/DDBJ databases">
        <title>The complete chloroplast genome sequence of Lithospermum erythrorhizon: insights into the phylogenetic relationship among Boraginaceae species and the maternal lineages of purple gromwells.</title>
        <authorList>
            <person name="Okada T."/>
            <person name="Watanabe K."/>
        </authorList>
    </citation>
    <scope>NUCLEOTIDE SEQUENCE [LARGE SCALE GENOMIC DNA]</scope>
</reference>
<name>A0AAV3RTN9_LITER</name>
<keyword evidence="1" id="KW-0732">Signal</keyword>
<organism evidence="3 4">
    <name type="scientific">Lithospermum erythrorhizon</name>
    <name type="common">Purple gromwell</name>
    <name type="synonym">Lithospermum officinale var. erythrorhizon</name>
    <dbReference type="NCBI Taxonomy" id="34254"/>
    <lineage>
        <taxon>Eukaryota</taxon>
        <taxon>Viridiplantae</taxon>
        <taxon>Streptophyta</taxon>
        <taxon>Embryophyta</taxon>
        <taxon>Tracheophyta</taxon>
        <taxon>Spermatophyta</taxon>
        <taxon>Magnoliopsida</taxon>
        <taxon>eudicotyledons</taxon>
        <taxon>Gunneridae</taxon>
        <taxon>Pentapetalae</taxon>
        <taxon>asterids</taxon>
        <taxon>lamiids</taxon>
        <taxon>Boraginales</taxon>
        <taxon>Boraginaceae</taxon>
        <taxon>Boraginoideae</taxon>
        <taxon>Lithospermeae</taxon>
        <taxon>Lithospermum</taxon>
    </lineage>
</organism>
<feature type="signal peptide" evidence="1">
    <location>
        <begin position="1"/>
        <end position="17"/>
    </location>
</feature>
<accession>A0AAV3RTN9</accession>
<dbReference type="AlphaFoldDB" id="A0AAV3RTN9"/>
<dbReference type="Pfam" id="PF07777">
    <property type="entry name" value="MFMR"/>
    <property type="match status" value="1"/>
</dbReference>
<dbReference type="EMBL" id="BAABME010012411">
    <property type="protein sequence ID" value="GAA0185091.1"/>
    <property type="molecule type" value="Genomic_DNA"/>
</dbReference>
<keyword evidence="4" id="KW-1185">Reference proteome</keyword>
<evidence type="ECO:0000259" key="2">
    <source>
        <dbReference type="Pfam" id="PF07777"/>
    </source>
</evidence>
<sequence length="93" mass="10052">MVHSIYILIVKIALSSGLLGPQVAVPPYFNPAVASGHLFHHYMLGPPQSMMSPYGTPYAVYPHGGVYAHPGVTLVSILSECYNSLNVIEEINI</sequence>